<organism evidence="3 4">
    <name type="scientific">Streptomyces reniochalinae</name>
    <dbReference type="NCBI Taxonomy" id="2250578"/>
    <lineage>
        <taxon>Bacteria</taxon>
        <taxon>Bacillati</taxon>
        <taxon>Actinomycetota</taxon>
        <taxon>Actinomycetes</taxon>
        <taxon>Kitasatosporales</taxon>
        <taxon>Streptomycetaceae</taxon>
        <taxon>Streptomyces</taxon>
    </lineage>
</organism>
<protein>
    <submittedName>
        <fullName evidence="3">Alpha/beta fold hydrolase</fullName>
    </submittedName>
</protein>
<keyword evidence="3" id="KW-0378">Hydrolase</keyword>
<dbReference type="Gene3D" id="3.40.50.1820">
    <property type="entry name" value="alpha/beta hydrolase"/>
    <property type="match status" value="1"/>
</dbReference>
<dbReference type="Pfam" id="PF00561">
    <property type="entry name" value="Abhydrolase_1"/>
    <property type="match status" value="1"/>
</dbReference>
<sequence>MLRTVGPVPWWSNVRACHRCCAPGVRPPHCRAAPPGRRRRARPRPDRAGPDPPVPTGGVRVSIRTARTRTAPAPGGGELAFTHWPGAHGGAPLEAPVLIALHGITANGRAFDAVADALDTALPDASLYAPDLRGRAASAALRGPYGLAAHVADVLALLDHLGQERAVLIGHSMGGFVAALAAARHPSRVAGTVLVDGGLPFPGTGAAGGAGGDGAGEEDAIDAQLEAVIGPAMRRLSMTFPDRDSYAGFFREHPAIRPLWNEDVRAYFDRDLVGTEPELRSSCVLEAVRADGRGVLVEPLLRTALREPGPPAVFLWAERGMLDEPQGLYGAENPPGLGLLHPERVASRRVDGVNHYSIVMAAEGARAVAEATAEVARRAAV</sequence>
<gene>
    <name evidence="3" type="ORF">DQ392_15690</name>
</gene>
<dbReference type="GO" id="GO:0016020">
    <property type="term" value="C:membrane"/>
    <property type="evidence" value="ECO:0007669"/>
    <property type="project" value="TreeGrafter"/>
</dbReference>
<reference evidence="3 4" key="1">
    <citation type="submission" date="2018-06" db="EMBL/GenBank/DDBJ databases">
        <title>Streptomyces reniochalinae sp. nov. and Streptomyces diacarnus sp. nov. from marine sponges.</title>
        <authorList>
            <person name="Li L."/>
        </authorList>
    </citation>
    <scope>NUCLEOTIDE SEQUENCE [LARGE SCALE GENOMIC DNA]</scope>
    <source>
        <strain evidence="3 4">LHW50302</strain>
    </source>
</reference>
<feature type="region of interest" description="Disordered" evidence="1">
    <location>
        <begin position="27"/>
        <end position="59"/>
    </location>
</feature>
<dbReference type="OrthoDB" id="63962at2"/>
<name>A0A367EJG5_9ACTN</name>
<evidence type="ECO:0000313" key="4">
    <source>
        <dbReference type="Proteomes" id="UP000253507"/>
    </source>
</evidence>
<dbReference type="SUPFAM" id="SSF53474">
    <property type="entry name" value="alpha/beta-Hydrolases"/>
    <property type="match status" value="1"/>
</dbReference>
<dbReference type="InterPro" id="IPR050266">
    <property type="entry name" value="AB_hydrolase_sf"/>
</dbReference>
<dbReference type="GO" id="GO:0016787">
    <property type="term" value="F:hydrolase activity"/>
    <property type="evidence" value="ECO:0007669"/>
    <property type="project" value="UniProtKB-KW"/>
</dbReference>
<evidence type="ECO:0000259" key="2">
    <source>
        <dbReference type="Pfam" id="PF00561"/>
    </source>
</evidence>
<comment type="caution">
    <text evidence="3">The sequence shown here is derived from an EMBL/GenBank/DDBJ whole genome shotgun (WGS) entry which is preliminary data.</text>
</comment>
<dbReference type="AlphaFoldDB" id="A0A367EJG5"/>
<dbReference type="PANTHER" id="PTHR43798:SF33">
    <property type="entry name" value="HYDROLASE, PUTATIVE (AFU_ORTHOLOGUE AFUA_2G14860)-RELATED"/>
    <property type="match status" value="1"/>
</dbReference>
<keyword evidence="4" id="KW-1185">Reference proteome</keyword>
<dbReference type="EMBL" id="QOIM01000034">
    <property type="protein sequence ID" value="RCG18103.1"/>
    <property type="molecule type" value="Genomic_DNA"/>
</dbReference>
<evidence type="ECO:0000313" key="3">
    <source>
        <dbReference type="EMBL" id="RCG18103.1"/>
    </source>
</evidence>
<dbReference type="PANTHER" id="PTHR43798">
    <property type="entry name" value="MONOACYLGLYCEROL LIPASE"/>
    <property type="match status" value="1"/>
</dbReference>
<evidence type="ECO:0000256" key="1">
    <source>
        <dbReference type="SAM" id="MobiDB-lite"/>
    </source>
</evidence>
<dbReference type="Proteomes" id="UP000253507">
    <property type="component" value="Unassembled WGS sequence"/>
</dbReference>
<feature type="domain" description="AB hydrolase-1" evidence="2">
    <location>
        <begin position="96"/>
        <end position="197"/>
    </location>
</feature>
<dbReference type="InterPro" id="IPR029058">
    <property type="entry name" value="AB_hydrolase_fold"/>
</dbReference>
<accession>A0A367EJG5</accession>
<proteinExistence type="predicted"/>
<dbReference type="InterPro" id="IPR000073">
    <property type="entry name" value="AB_hydrolase_1"/>
</dbReference>